<sequence length="122" mass="13623">MAHFAQLDGKSTVLRVIVVGNDSIHNLPFPESESIGISFCQSLFGPASEWLQTSYNGNFRKNYAGAGFTYDAGRDAFIPPQPFASWALNEVTCQWDPPIPYPSDGGYYVWDEPTQSWVKEPQ</sequence>
<proteinExistence type="predicted"/>
<name>A0A6J7WPM2_9CAUD</name>
<accession>A0A6J7WPM2</accession>
<dbReference type="EMBL" id="LR798279">
    <property type="protein sequence ID" value="CAB5219991.1"/>
    <property type="molecule type" value="Genomic_DNA"/>
</dbReference>
<evidence type="ECO:0000313" key="1">
    <source>
        <dbReference type="EMBL" id="CAB5219991.1"/>
    </source>
</evidence>
<reference evidence="1" key="1">
    <citation type="submission" date="2020-05" db="EMBL/GenBank/DDBJ databases">
        <authorList>
            <person name="Chiriac C."/>
            <person name="Salcher M."/>
            <person name="Ghai R."/>
            <person name="Kavagutti S V."/>
        </authorList>
    </citation>
    <scope>NUCLEOTIDE SEQUENCE</scope>
</reference>
<organism evidence="1">
    <name type="scientific">uncultured Caudovirales phage</name>
    <dbReference type="NCBI Taxonomy" id="2100421"/>
    <lineage>
        <taxon>Viruses</taxon>
        <taxon>Duplodnaviria</taxon>
        <taxon>Heunggongvirae</taxon>
        <taxon>Uroviricota</taxon>
        <taxon>Caudoviricetes</taxon>
        <taxon>Peduoviridae</taxon>
        <taxon>Maltschvirus</taxon>
        <taxon>Maltschvirus maltsch</taxon>
    </lineage>
</organism>
<gene>
    <name evidence="1" type="ORF">UFOVP231_29</name>
</gene>
<protein>
    <submittedName>
        <fullName evidence="1">Uncharacterized protein</fullName>
    </submittedName>
</protein>